<feature type="compositionally biased region" description="Basic and acidic residues" evidence="8">
    <location>
        <begin position="649"/>
        <end position="667"/>
    </location>
</feature>
<evidence type="ECO:0000256" key="3">
    <source>
        <dbReference type="ARBA" id="ARBA00007077"/>
    </source>
</evidence>
<dbReference type="PANTHER" id="PTHR23236">
    <property type="entry name" value="EUKARYOTIC TRANSLATION INITIATION FACTOR 4B/4H"/>
    <property type="match status" value="1"/>
</dbReference>
<comment type="caution">
    <text evidence="10">The sequence shown here is derived from an EMBL/GenBank/DDBJ whole genome shotgun (WGS) entry which is preliminary data.</text>
</comment>
<dbReference type="Proteomes" id="UP000188533">
    <property type="component" value="Unassembled WGS sequence"/>
</dbReference>
<feature type="region of interest" description="Disordered" evidence="8">
    <location>
        <begin position="36"/>
        <end position="208"/>
    </location>
</feature>
<organism evidence="10 11">
    <name type="scientific">Lentinula edodes</name>
    <name type="common">Shiitake mushroom</name>
    <name type="synonym">Lentinus edodes</name>
    <dbReference type="NCBI Taxonomy" id="5353"/>
    <lineage>
        <taxon>Eukaryota</taxon>
        <taxon>Fungi</taxon>
        <taxon>Dikarya</taxon>
        <taxon>Basidiomycota</taxon>
        <taxon>Agaricomycotina</taxon>
        <taxon>Agaricomycetes</taxon>
        <taxon>Agaricomycetidae</taxon>
        <taxon>Agaricales</taxon>
        <taxon>Marasmiineae</taxon>
        <taxon>Omphalotaceae</taxon>
        <taxon>Lentinula</taxon>
    </lineage>
</organism>
<dbReference type="AlphaFoldDB" id="A0A1Q3DXV8"/>
<keyword evidence="6" id="KW-0539">Nucleus</keyword>
<feature type="region of interest" description="Disordered" evidence="8">
    <location>
        <begin position="555"/>
        <end position="698"/>
    </location>
</feature>
<feature type="compositionally biased region" description="Polar residues" evidence="8">
    <location>
        <begin position="82"/>
        <end position="96"/>
    </location>
</feature>
<evidence type="ECO:0000259" key="9">
    <source>
        <dbReference type="PROSITE" id="PS50102"/>
    </source>
</evidence>
<name>A0A1Q3DXV8_LENED</name>
<evidence type="ECO:0000256" key="8">
    <source>
        <dbReference type="SAM" id="MobiDB-lite"/>
    </source>
</evidence>
<keyword evidence="5 7" id="KW-0694">RNA-binding</keyword>
<proteinExistence type="inferred from homology"/>
<accession>A0A1Q3DXV8</accession>
<sequence>MALSSFLLASSKKQTTVDTELDALFQSTAKEFEVSSSTLRSGKLKRKHQDVGSAPSELAIKKAKAKESKSSLKQKKILLPDTGTTKLNNPTKTSNAIVEKSSDGDEEEREESKSDGDDENDSELENAYLSRANGKGNFSASHRAGKHEEQSEGADDDVEEASSGADDDDEGRPPPDHESLTKRQRSKKPPKSIIKYVPPDENQDQRNARTIFVGNLSVEVSQKKSLLKSLQRHILSLILTPSGSSNMTPRIESTRFRSVPFAVPTSRLEKEGDQSSTNNSNPKSSIKSRQHDIDRTKSWKKSSGGKDDEDAVKGEKQFLTPAQKKKVAFINQEIHASGSSVNAYIVFAHPTPASASDEVPKRKSNLPPLPDVMNPYDAARLAKEYCDGSEFMERTLRVDVVAHTTDLSVAEAGRVLRTGSDVDPKRCVFVGNLDFESKEEDVRTYFEGIISAEKGLRPGEGTEEKDVWSDDEGNEKKKGSAKARARSEGWVIRVRIIRDKDTQLGKGFAYVQFADRDCVDEILAAALEPGKLKFAKRKLRVERCKTIPGGSFKVKVKSTPITSSSRPNNPNHPSNFKTKRSTPSTSLASISIPKGDPTLGAKLAHLSKEDRKSAKAGDADRMARRLAKKKSRMAMAVGGRAGTGGVKLQGKERDRERKLRSGGDAHGKKGKGHGAGSGTKNKGKAISTRALEQRNAKK</sequence>
<evidence type="ECO:0000313" key="10">
    <source>
        <dbReference type="EMBL" id="GAV99760.1"/>
    </source>
</evidence>
<keyword evidence="11" id="KW-1185">Reference proteome</keyword>
<dbReference type="STRING" id="5353.A0A1Q3DXV8"/>
<evidence type="ECO:0000256" key="5">
    <source>
        <dbReference type="ARBA" id="ARBA00022884"/>
    </source>
</evidence>
<dbReference type="PROSITE" id="PS50102">
    <property type="entry name" value="RRM"/>
    <property type="match status" value="1"/>
</dbReference>
<evidence type="ECO:0000313" key="11">
    <source>
        <dbReference type="Proteomes" id="UP000188533"/>
    </source>
</evidence>
<protein>
    <recommendedName>
        <fullName evidence="4">Nucleolar protein 12</fullName>
    </recommendedName>
</protein>
<dbReference type="PANTHER" id="PTHR23236:SF25">
    <property type="entry name" value="RNA-BINDING PROTEIN 34"/>
    <property type="match status" value="1"/>
</dbReference>
<dbReference type="EMBL" id="BDGU01000018">
    <property type="protein sequence ID" value="GAV99760.1"/>
    <property type="molecule type" value="Genomic_DNA"/>
</dbReference>
<dbReference type="Gene3D" id="3.30.70.330">
    <property type="match status" value="1"/>
</dbReference>
<evidence type="ECO:0000256" key="1">
    <source>
        <dbReference type="ARBA" id="ARBA00002475"/>
    </source>
</evidence>
<feature type="region of interest" description="Disordered" evidence="8">
    <location>
        <begin position="456"/>
        <end position="482"/>
    </location>
</feature>
<comment type="subcellular location">
    <subcellularLocation>
        <location evidence="2">Nucleus</location>
        <location evidence="2">Nucleolus</location>
    </subcellularLocation>
</comment>
<dbReference type="InterPro" id="IPR035979">
    <property type="entry name" value="RBD_domain_sf"/>
</dbReference>
<feature type="domain" description="RRM" evidence="9">
    <location>
        <begin position="426"/>
        <end position="546"/>
    </location>
</feature>
<feature type="compositionally biased region" description="Basic and acidic residues" evidence="8">
    <location>
        <begin position="171"/>
        <end position="181"/>
    </location>
</feature>
<comment type="similarity">
    <text evidence="3">Belongs to the RRM RBM34 family.</text>
</comment>
<feature type="compositionally biased region" description="Low complexity" evidence="8">
    <location>
        <begin position="563"/>
        <end position="575"/>
    </location>
</feature>
<feature type="compositionally biased region" description="Basic and acidic residues" evidence="8">
    <location>
        <begin position="606"/>
        <end position="623"/>
    </location>
</feature>
<feature type="region of interest" description="Disordered" evidence="8">
    <location>
        <begin position="263"/>
        <end position="312"/>
    </location>
</feature>
<evidence type="ECO:0000256" key="4">
    <source>
        <dbReference type="ARBA" id="ARBA00015520"/>
    </source>
</evidence>
<feature type="compositionally biased region" description="Acidic residues" evidence="8">
    <location>
        <begin position="151"/>
        <end position="170"/>
    </location>
</feature>
<dbReference type="SUPFAM" id="SSF54928">
    <property type="entry name" value="RNA-binding domain, RBD"/>
    <property type="match status" value="1"/>
</dbReference>
<dbReference type="InterPro" id="IPR012677">
    <property type="entry name" value="Nucleotide-bd_a/b_plait_sf"/>
</dbReference>
<dbReference type="GO" id="GO:0019843">
    <property type="term" value="F:rRNA binding"/>
    <property type="evidence" value="ECO:0007669"/>
    <property type="project" value="TreeGrafter"/>
</dbReference>
<dbReference type="InterPro" id="IPR000504">
    <property type="entry name" value="RRM_dom"/>
</dbReference>
<feature type="compositionally biased region" description="Polar residues" evidence="8">
    <location>
        <begin position="274"/>
        <end position="287"/>
    </location>
</feature>
<comment type="function">
    <text evidence="1">Involved in pre-25S rRNA processing.</text>
</comment>
<reference evidence="10 11" key="2">
    <citation type="submission" date="2017-02" db="EMBL/GenBank/DDBJ databases">
        <title>A genome survey and senescence transcriptome analysis in Lentinula edodes.</title>
        <authorList>
            <person name="Sakamoto Y."/>
            <person name="Nakade K."/>
            <person name="Sato S."/>
            <person name="Yoshida Y."/>
            <person name="Miyazaki K."/>
            <person name="Natsume S."/>
            <person name="Konno N."/>
        </authorList>
    </citation>
    <scope>NUCLEOTIDE SEQUENCE [LARGE SCALE GENOMIC DNA]</scope>
    <source>
        <strain evidence="10 11">NBRC 111202</strain>
    </source>
</reference>
<dbReference type="GO" id="GO:0000463">
    <property type="term" value="P:maturation of LSU-rRNA from tricistronic rRNA transcript (SSU-rRNA, 5.8S rRNA, LSU-rRNA)"/>
    <property type="evidence" value="ECO:0007669"/>
    <property type="project" value="TreeGrafter"/>
</dbReference>
<evidence type="ECO:0000256" key="2">
    <source>
        <dbReference type="ARBA" id="ARBA00004604"/>
    </source>
</evidence>
<gene>
    <name evidence="10" type="ORF">LENED_001241</name>
</gene>
<reference evidence="10 11" key="1">
    <citation type="submission" date="2016-08" db="EMBL/GenBank/DDBJ databases">
        <authorList>
            <consortium name="Lentinula edodes genome sequencing consortium"/>
            <person name="Sakamoto Y."/>
            <person name="Nakade K."/>
            <person name="Sato S."/>
            <person name="Yoshida Y."/>
            <person name="Miyazaki K."/>
            <person name="Natsume S."/>
            <person name="Konno N."/>
        </authorList>
    </citation>
    <scope>NUCLEOTIDE SEQUENCE [LARGE SCALE GENOMIC DNA]</scope>
    <source>
        <strain evidence="10 11">NBRC 111202</strain>
    </source>
</reference>
<dbReference type="SMART" id="SM00360">
    <property type="entry name" value="RRM"/>
    <property type="match status" value="1"/>
</dbReference>
<evidence type="ECO:0000256" key="7">
    <source>
        <dbReference type="PROSITE-ProRule" id="PRU00176"/>
    </source>
</evidence>
<dbReference type="GO" id="GO:0005730">
    <property type="term" value="C:nucleolus"/>
    <property type="evidence" value="ECO:0007669"/>
    <property type="project" value="UniProtKB-SubCell"/>
</dbReference>
<evidence type="ECO:0000256" key="6">
    <source>
        <dbReference type="ARBA" id="ARBA00023242"/>
    </source>
</evidence>
<feature type="compositionally biased region" description="Basic and acidic residues" evidence="8">
    <location>
        <begin position="456"/>
        <end position="478"/>
    </location>
</feature>